<reference evidence="9 10" key="1">
    <citation type="journal article" date="2021" name="Hortic Res">
        <title>The domestication of Cucurbita argyrosperma as revealed by the genome of its wild relative.</title>
        <authorList>
            <person name="Barrera-Redondo J."/>
            <person name="Sanchez-de la Vega G."/>
            <person name="Aguirre-Liguori J.A."/>
            <person name="Castellanos-Morales G."/>
            <person name="Gutierrez-Guerrero Y.T."/>
            <person name="Aguirre-Dugua X."/>
            <person name="Aguirre-Planter E."/>
            <person name="Tenaillon M.I."/>
            <person name="Lira-Saade R."/>
            <person name="Eguiarte L.E."/>
        </authorList>
    </citation>
    <scope>NUCLEOTIDE SEQUENCE [LARGE SCALE GENOMIC DNA]</scope>
    <source>
        <strain evidence="9">JBR-2021</strain>
    </source>
</reference>
<dbReference type="PANTHER" id="PTHR23346">
    <property type="entry name" value="TRANSLATIONAL ACTIVATOR GCN1-RELATED"/>
    <property type="match status" value="1"/>
</dbReference>
<evidence type="ECO:0000259" key="6">
    <source>
        <dbReference type="Pfam" id="PF13001"/>
    </source>
</evidence>
<name>A0AAV6LUH9_9ROSI</name>
<protein>
    <submittedName>
        <fullName evidence="9">Proteasome adapter and scaffold protein ECM29</fullName>
    </submittedName>
</protein>
<dbReference type="GO" id="GO:0043248">
    <property type="term" value="P:proteasome assembly"/>
    <property type="evidence" value="ECO:0007669"/>
    <property type="project" value="InterPro"/>
</dbReference>
<dbReference type="InterPro" id="IPR055444">
    <property type="entry name" value="ARM_ECM29"/>
</dbReference>
<evidence type="ECO:0000313" key="10">
    <source>
        <dbReference type="Proteomes" id="UP000685013"/>
    </source>
</evidence>
<feature type="region of interest" description="Disordered" evidence="5">
    <location>
        <begin position="2021"/>
        <end position="2051"/>
    </location>
</feature>
<dbReference type="InterPro" id="IPR055443">
    <property type="entry name" value="HEAT_ECM29"/>
</dbReference>
<feature type="non-terminal residue" evidence="9">
    <location>
        <position position="1"/>
    </location>
</feature>
<comment type="subcellular location">
    <subcellularLocation>
        <location evidence="1">Cytoplasm</location>
    </subcellularLocation>
</comment>
<dbReference type="InterPro" id="IPR027973">
    <property type="entry name" value="FSAF1-like"/>
</dbReference>
<dbReference type="GO" id="GO:0036503">
    <property type="term" value="P:ERAD pathway"/>
    <property type="evidence" value="ECO:0007669"/>
    <property type="project" value="TreeGrafter"/>
</dbReference>
<evidence type="ECO:0000259" key="8">
    <source>
        <dbReference type="Pfam" id="PF24492"/>
    </source>
</evidence>
<organism evidence="9 10">
    <name type="scientific">Cucurbita argyrosperma subsp. sororia</name>
    <dbReference type="NCBI Taxonomy" id="37648"/>
    <lineage>
        <taxon>Eukaryota</taxon>
        <taxon>Viridiplantae</taxon>
        <taxon>Streptophyta</taxon>
        <taxon>Embryophyta</taxon>
        <taxon>Tracheophyta</taxon>
        <taxon>Spermatophyta</taxon>
        <taxon>Magnoliopsida</taxon>
        <taxon>eudicotyledons</taxon>
        <taxon>Gunneridae</taxon>
        <taxon>Pentapetalae</taxon>
        <taxon>rosids</taxon>
        <taxon>fabids</taxon>
        <taxon>Cucurbitales</taxon>
        <taxon>Cucurbitaceae</taxon>
        <taxon>Cucurbiteae</taxon>
        <taxon>Cucurbita</taxon>
    </lineage>
</organism>
<feature type="domain" description="Proteasome component Ecm29 N-terminal" evidence="6">
    <location>
        <begin position="18"/>
        <end position="499"/>
    </location>
</feature>
<evidence type="ECO:0000256" key="3">
    <source>
        <dbReference type="ARBA" id="ARBA00022737"/>
    </source>
</evidence>
<keyword evidence="3" id="KW-0677">Repeat</keyword>
<evidence type="ECO:0000256" key="2">
    <source>
        <dbReference type="ARBA" id="ARBA00022490"/>
    </source>
</evidence>
<dbReference type="GO" id="GO:0005634">
    <property type="term" value="C:nucleus"/>
    <property type="evidence" value="ECO:0007669"/>
    <property type="project" value="TreeGrafter"/>
</dbReference>
<evidence type="ECO:0000313" key="9">
    <source>
        <dbReference type="EMBL" id="KAG6570433.1"/>
    </source>
</evidence>
<dbReference type="Pfam" id="PF15375">
    <property type="entry name" value="FSAF1"/>
    <property type="match status" value="1"/>
</dbReference>
<dbReference type="PANTHER" id="PTHR23346:SF19">
    <property type="entry name" value="PROTEASOME ADAPTER AND SCAFFOLD PROTEIN ECM29"/>
    <property type="match status" value="1"/>
</dbReference>
<gene>
    <name evidence="9" type="primary">Ecpas</name>
    <name evidence="9" type="ORF">SDJN03_29348</name>
</gene>
<feature type="domain" description="ECM29 ARM-like repeats" evidence="7">
    <location>
        <begin position="584"/>
        <end position="718"/>
    </location>
</feature>
<dbReference type="InterPro" id="IPR024372">
    <property type="entry name" value="Ecm29_N"/>
</dbReference>
<sequence length="2111" mass="233615">MAESSSTSKSELQMEEMLDRILTRLALCDDSNLQSLLSKVLPLTISSLSSQATSVRNKVLEILSHVNKRVKHQSHIGLPLLELWNLYLEANSTSMVRNFCIVYIEMAFDRLDPKEKVHMSPMVLANISKLPSQHQDIILRIVTKVIGECHSREIDDEVAAKYRSLNMSQNQLLVLEFFLHTILYQPYSESDGCPPGLSIAQTKRVTGKNPLNSDVLLLRKLGILNVLEVMEPAAELVYPIYMIASVDSHEPVVKKGEVLLKKKASTANLDDQRLINKLYLLFNGSTGAENTPLESRVKPGSIALKGKLMSLFCRSITAANSFPSTLQCIFGCIYGNGTTSRLKQLGMEFTVWVFKHANSDQLKLMSPVILGGILKSLDGYSKSASDSTTRDTKTFAFQAIGLLAQRMPQLFRDKIDTAVRLFDALKMEDSSLRFVVQEATNSLAAAYKEAPTTVLKELEALLLKNSQEEEGEVRFCAVRWATKLFHLQHCPSRFICMLAAADSKLDVREMALEGLFGVKGEGRTKTQIHDVKYPKFGVMLDYIVKQQPMLLRSTELREQQLLFPSPTYIAMIKFLLSCFEAELQQDDSSEASSIDESSVETMCQFLEHAMAYEGSVELHSTAFKALITIGSYSPEVISKHYASRISWVKNFLSHIDIDTRESAARLLGIASSALTTSASSALIEELLTSVNGIHNLRFETQHGVLCALGFVTADCVSKVPVITQTLLEDVLKCLVGIVKSETAAVPAVAMQAIGHIGLRIPLPPLCSNSETVDVLTTLRDKLSKLLSGDDINAIQKILLSIGHICFKETSSVSLNVALDLIFHLCRCKVEDILFAAGEALSFLWGGVPVTADVILRTNYASLSSASNFLGGDVNSYLLKYKCNVEGADETSENFHAAVRDSIAKKLFDDLLYSTRKEERCAGAVWLVSLAMYCGNHPAIQLILPQIQEAFLNLLGEQNELVQELASQGMSIVYELGDSSMKTNLVNALVGTLTGSGKKKRAIKLVEDSEVFQEAIGENPSGGKLSTYKELCSLANEMGQPDLIYKFMDLANHQVSLNSKRGAAFGFSKIAKQAEDALKPYLHSLIPRLVRYQYDPDKNVQDAMAHIWKSLVDDSKKTIDENFDLIVTDLITQSGSRLWRSREASCLALADIVQGRRFSQVEKHLEKLWSVAFRAMDDIKETVRNSGDKLCRGVTSLTIRLCDVSLTELADASKAMNTVLPFLLSEGMMSKVDSVRKASIGVVMKLAKGAGAAIRPQLSDLVCCMLESLSSLEDQGLNYIELHAANVGVQTDKLENLRISIAKGSPMWETLDMCIKVVDDESLNSLIPRLAHLIRSGVGLNTRVGVANFVTLLVQKVGSDIKPYSNMLLRLLFPVVKEEKSAAAKRAFAAACAVVMKFSAQSQVQKLVEDTTSLHTGDRNDQISCALLLKSYSSMASDVLSGHLAAVIPVIFVSRFEDDKHVSGLFEELWEENTSGERITLQLYLVEIVSLICNGITSSSWTSKKKSAQAICKLCEVLGESISSYHQVLLQSLMKEVSGHIWEGKDTILDALGAISTACQKLISSSDPALPNAIVNLVSSSCTKKVKKFREAAFTCLEQVIKAFGSPQFFRIVFPLLFEACKSADSGQAPVGGVAAKTDSDDKGENSVPREKILNCLTSSIKVADLDDVIEQQKNLLNLITTSLSNGFRWTVKTSTFSSINELCSRLHEVLHHGSQGRDKLDSTISFVLELSHSVSPLVVQCITTVKIAQVHISASECLLEIIKLYNDVPFVHRRDIGIKTELLHLSEIEKNEQPSDPHSPLRAPSATFLSPLLIFTLCCNLTPPRQPHLLLQPPINRDKMHSRDKSAKAGSSRNSTDMEPVMNMRNIKKEIEFLTSSHMSWKDKKEIESRKIVSLGGKSQKKQRLPLSVARPIMKKQKEREQKMVQEHWNVSQFGGTASSNHSRNSLGKRKPENQVLKSSEGFFKHGVLDVKHLLRPAPSRNSDFGNEMAGKDPIATMDESEFRRLLQLFPVVRSRDYHAESELSRQSTSKSSKSEEAWNEDGEKSKDQGSDLHDAFWKKLKFAAEQKVGKLEAERFCNSFQQIHNKLVNEELSSDAARSFLESFSCSSTE</sequence>
<keyword evidence="4 9" id="KW-0647">Proteasome</keyword>
<evidence type="ECO:0000256" key="1">
    <source>
        <dbReference type="ARBA" id="ARBA00004496"/>
    </source>
</evidence>
<comment type="caution">
    <text evidence="9">The sequence shown here is derived from an EMBL/GenBank/DDBJ whole genome shotgun (WGS) entry which is preliminary data.</text>
</comment>
<dbReference type="GO" id="GO:0005737">
    <property type="term" value="C:cytoplasm"/>
    <property type="evidence" value="ECO:0007669"/>
    <property type="project" value="UniProtKB-SubCell"/>
</dbReference>
<feature type="compositionally biased region" description="Polar residues" evidence="5">
    <location>
        <begin position="1931"/>
        <end position="1946"/>
    </location>
</feature>
<dbReference type="Pfam" id="PF24492">
    <property type="entry name" value="HEAT_ECM29"/>
    <property type="match status" value="1"/>
</dbReference>
<evidence type="ECO:0000259" key="7">
    <source>
        <dbReference type="Pfam" id="PF23702"/>
    </source>
</evidence>
<feature type="compositionally biased region" description="Basic and acidic residues" evidence="5">
    <location>
        <begin position="2033"/>
        <end position="2051"/>
    </location>
</feature>
<dbReference type="EMBL" id="JAGKQH010000020">
    <property type="protein sequence ID" value="KAG6570433.1"/>
    <property type="molecule type" value="Genomic_DNA"/>
</dbReference>
<dbReference type="GO" id="GO:0000502">
    <property type="term" value="C:proteasome complex"/>
    <property type="evidence" value="ECO:0007669"/>
    <property type="project" value="UniProtKB-KW"/>
</dbReference>
<dbReference type="GO" id="GO:0060090">
    <property type="term" value="F:molecular adaptor activity"/>
    <property type="evidence" value="ECO:0007669"/>
    <property type="project" value="InterPro"/>
</dbReference>
<proteinExistence type="predicted"/>
<feature type="region of interest" description="Disordered" evidence="5">
    <location>
        <begin position="1831"/>
        <end position="1858"/>
    </location>
</feature>
<dbReference type="Pfam" id="PF23702">
    <property type="entry name" value="ARM_ECM29"/>
    <property type="match status" value="1"/>
</dbReference>
<feature type="region of interest" description="Disordered" evidence="5">
    <location>
        <begin position="1931"/>
        <end position="1953"/>
    </location>
</feature>
<feature type="compositionally biased region" description="Basic and acidic residues" evidence="5">
    <location>
        <begin position="1836"/>
        <end position="1847"/>
    </location>
</feature>
<feature type="domain" description="Proteasome adapter and scaffold protein ECM29 HEAT-repeat" evidence="8">
    <location>
        <begin position="1253"/>
        <end position="1413"/>
    </location>
</feature>
<keyword evidence="10" id="KW-1185">Reference proteome</keyword>
<dbReference type="Pfam" id="PF13001">
    <property type="entry name" value="ECM29_N"/>
    <property type="match status" value="1"/>
</dbReference>
<accession>A0AAV6LUH9</accession>
<keyword evidence="2" id="KW-0963">Cytoplasm</keyword>
<evidence type="ECO:0000256" key="5">
    <source>
        <dbReference type="SAM" id="MobiDB-lite"/>
    </source>
</evidence>
<evidence type="ECO:0000256" key="4">
    <source>
        <dbReference type="ARBA" id="ARBA00022942"/>
    </source>
</evidence>
<dbReference type="Proteomes" id="UP000685013">
    <property type="component" value="Chromosome 20"/>
</dbReference>